<name>A0A150IP60_9EURY</name>
<dbReference type="Gene3D" id="3.30.920.30">
    <property type="entry name" value="Hypothetical protein"/>
    <property type="match status" value="1"/>
</dbReference>
<evidence type="ECO:0000256" key="4">
    <source>
        <dbReference type="ARBA" id="ARBA00022801"/>
    </source>
</evidence>
<keyword evidence="4" id="KW-0378">Hydrolase</keyword>
<evidence type="ECO:0000256" key="1">
    <source>
        <dbReference type="ARBA" id="ARBA00022649"/>
    </source>
</evidence>
<keyword evidence="6" id="KW-0346">Stress response</keyword>
<keyword evidence="5" id="KW-0694">RNA-binding</keyword>
<keyword evidence="3" id="KW-0255">Endonuclease</keyword>
<dbReference type="AlphaFoldDB" id="A0A150IP60"/>
<dbReference type="Proteomes" id="UP000075398">
    <property type="component" value="Unassembled WGS sequence"/>
</dbReference>
<dbReference type="PANTHER" id="PTHR34873:SF3">
    <property type="entry name" value="ADDICTION MODULE TOXIN, HICA FAMILY"/>
    <property type="match status" value="1"/>
</dbReference>
<reference evidence="7 8" key="1">
    <citation type="journal article" date="2016" name="ISME J.">
        <title>Chasing the elusive Euryarchaeota class WSA2: genomes reveal a uniquely fastidious methyl-reducing methanogen.</title>
        <authorList>
            <person name="Nobu M.K."/>
            <person name="Narihiro T."/>
            <person name="Kuroda K."/>
            <person name="Mei R."/>
            <person name="Liu W.T."/>
        </authorList>
    </citation>
    <scope>NUCLEOTIDE SEQUENCE [LARGE SCALE GENOMIC DNA]</scope>
    <source>
        <strain evidence="7">U1lsi0528_Bin055</strain>
    </source>
</reference>
<organism evidence="7 8">
    <name type="scientific">Candidatus Methanofastidiosum methylothiophilum</name>
    <dbReference type="NCBI Taxonomy" id="1705564"/>
    <lineage>
        <taxon>Archaea</taxon>
        <taxon>Methanobacteriati</taxon>
        <taxon>Methanobacteriota</taxon>
        <taxon>Stenosarchaea group</taxon>
        <taxon>Candidatus Methanofastidiosia</taxon>
        <taxon>Candidatus Methanofastidiosales</taxon>
        <taxon>Candidatus Methanofastidiosaceae</taxon>
        <taxon>Candidatus Methanofastidiosum</taxon>
    </lineage>
</organism>
<evidence type="ECO:0000256" key="5">
    <source>
        <dbReference type="ARBA" id="ARBA00022884"/>
    </source>
</evidence>
<keyword evidence="1" id="KW-1277">Toxin-antitoxin system</keyword>
<dbReference type="GO" id="GO:0003729">
    <property type="term" value="F:mRNA binding"/>
    <property type="evidence" value="ECO:0007669"/>
    <property type="project" value="InterPro"/>
</dbReference>
<dbReference type="InterPro" id="IPR038570">
    <property type="entry name" value="HicA_sf"/>
</dbReference>
<dbReference type="SUPFAM" id="SSF54786">
    <property type="entry name" value="YcfA/nrd intein domain"/>
    <property type="match status" value="1"/>
</dbReference>
<dbReference type="Pfam" id="PF07927">
    <property type="entry name" value="HicA_toxin"/>
    <property type="match status" value="1"/>
</dbReference>
<proteinExistence type="predicted"/>
<evidence type="ECO:0000313" key="8">
    <source>
        <dbReference type="Proteomes" id="UP000075398"/>
    </source>
</evidence>
<protein>
    <submittedName>
        <fullName evidence="7">YcfA-like protein</fullName>
    </submittedName>
</protein>
<evidence type="ECO:0000256" key="3">
    <source>
        <dbReference type="ARBA" id="ARBA00022759"/>
    </source>
</evidence>
<accession>A0A150IP60</accession>
<keyword evidence="2" id="KW-0540">Nuclease</keyword>
<evidence type="ECO:0000256" key="6">
    <source>
        <dbReference type="ARBA" id="ARBA00023016"/>
    </source>
</evidence>
<evidence type="ECO:0000256" key="2">
    <source>
        <dbReference type="ARBA" id="ARBA00022722"/>
    </source>
</evidence>
<dbReference type="PANTHER" id="PTHR34873">
    <property type="entry name" value="SSR1766 PROTEIN"/>
    <property type="match status" value="1"/>
</dbReference>
<sequence length="74" mass="8363">MNSSVLSGLEVIKILKRAGFIAVRQKGSHVRLEKVGDDGIIKITVPLHDELKKGTLMRIIKDSGLTQEEFERYR</sequence>
<dbReference type="GO" id="GO:0004519">
    <property type="term" value="F:endonuclease activity"/>
    <property type="evidence" value="ECO:0007669"/>
    <property type="project" value="UniProtKB-KW"/>
</dbReference>
<evidence type="ECO:0000313" key="7">
    <source>
        <dbReference type="EMBL" id="KYC46829.1"/>
    </source>
</evidence>
<dbReference type="GO" id="GO:0016787">
    <property type="term" value="F:hydrolase activity"/>
    <property type="evidence" value="ECO:0007669"/>
    <property type="project" value="UniProtKB-KW"/>
</dbReference>
<dbReference type="EMBL" id="LNGC01000171">
    <property type="protein sequence ID" value="KYC46829.1"/>
    <property type="molecule type" value="Genomic_DNA"/>
</dbReference>
<comment type="caution">
    <text evidence="7">The sequence shown here is derived from an EMBL/GenBank/DDBJ whole genome shotgun (WGS) entry which is preliminary data.</text>
</comment>
<dbReference type="InterPro" id="IPR012933">
    <property type="entry name" value="HicA_mRNA_interferase"/>
</dbReference>
<gene>
    <name evidence="7" type="ORF">AMQ22_02043</name>
</gene>